<dbReference type="InterPro" id="IPR023393">
    <property type="entry name" value="START-like_dom_sf"/>
</dbReference>
<evidence type="ECO:0000313" key="2">
    <source>
        <dbReference type="EMBL" id="MFD0900471.1"/>
    </source>
</evidence>
<comment type="caution">
    <text evidence="2">The sequence shown here is derived from an EMBL/GenBank/DDBJ whole genome shotgun (WGS) entry which is preliminary data.</text>
</comment>
<reference evidence="3" key="1">
    <citation type="journal article" date="2019" name="Int. J. Syst. Evol. Microbiol.">
        <title>The Global Catalogue of Microorganisms (GCM) 10K type strain sequencing project: providing services to taxonomists for standard genome sequencing and annotation.</title>
        <authorList>
            <consortium name="The Broad Institute Genomics Platform"/>
            <consortium name="The Broad Institute Genome Sequencing Center for Infectious Disease"/>
            <person name="Wu L."/>
            <person name="Ma J."/>
        </authorList>
    </citation>
    <scope>NUCLEOTIDE SEQUENCE [LARGE SCALE GENOMIC DNA]</scope>
    <source>
        <strain evidence="3">JCM 31202</strain>
    </source>
</reference>
<dbReference type="Pfam" id="PF03364">
    <property type="entry name" value="Polyketide_cyc"/>
    <property type="match status" value="1"/>
</dbReference>
<accession>A0ABW3EKZ4</accession>
<dbReference type="Gene3D" id="3.30.530.20">
    <property type="match status" value="2"/>
</dbReference>
<protein>
    <submittedName>
        <fullName evidence="2">Aromatase/cyclase</fullName>
    </submittedName>
</protein>
<dbReference type="Proteomes" id="UP001596972">
    <property type="component" value="Unassembled WGS sequence"/>
</dbReference>
<dbReference type="SUPFAM" id="SSF55961">
    <property type="entry name" value="Bet v1-like"/>
    <property type="match status" value="2"/>
</dbReference>
<feature type="domain" description="Coenzyme Q-binding protein COQ10 START" evidence="1">
    <location>
        <begin position="9"/>
        <end position="110"/>
    </location>
</feature>
<sequence>MRTRHSKVVQAPAATVYDLLADVRGWPVIFPPTIHAEQVDLDGREQRIRLWATANETVKTWTSLRRLDRADLSIEFGQEIPQEPVAAMRGRWTVRPLSAASCEVDLGHEFSAVDDDPAALSWIERAVEANSARELASLDRAATRAAASADLVFEFSDTIVVAGPVRAAYEFIEEAGVWRERLPHVAGVDLTIVAPDVQLLEMDTVAGDGSTHRTSSFRVCFPHRAIVYKQTAFPPFLDGHVGRWSFAEADGGSTVVTSSHTVVLDPAELDRLPEHARSVGAAREFVTRALSTNSRATLRLLKDFVEGEDGG</sequence>
<dbReference type="CDD" id="cd08861">
    <property type="entry name" value="OtcD1_ARO-CYC_like"/>
    <property type="match status" value="2"/>
</dbReference>
<dbReference type="InterPro" id="IPR005031">
    <property type="entry name" value="COQ10_START"/>
</dbReference>
<evidence type="ECO:0000313" key="3">
    <source>
        <dbReference type="Proteomes" id="UP001596972"/>
    </source>
</evidence>
<keyword evidence="3" id="KW-1185">Reference proteome</keyword>
<dbReference type="EMBL" id="JBHTJA010000011">
    <property type="protein sequence ID" value="MFD0900471.1"/>
    <property type="molecule type" value="Genomic_DNA"/>
</dbReference>
<organism evidence="2 3">
    <name type="scientific">Actinomadura sediminis</name>
    <dbReference type="NCBI Taxonomy" id="1038904"/>
    <lineage>
        <taxon>Bacteria</taxon>
        <taxon>Bacillati</taxon>
        <taxon>Actinomycetota</taxon>
        <taxon>Actinomycetes</taxon>
        <taxon>Streptosporangiales</taxon>
        <taxon>Thermomonosporaceae</taxon>
        <taxon>Actinomadura</taxon>
    </lineage>
</organism>
<proteinExistence type="predicted"/>
<dbReference type="RefSeq" id="WP_378297474.1">
    <property type="nucleotide sequence ID" value="NZ_JBHTJA010000011.1"/>
</dbReference>
<name>A0ABW3EKZ4_9ACTN</name>
<evidence type="ECO:0000259" key="1">
    <source>
        <dbReference type="Pfam" id="PF03364"/>
    </source>
</evidence>
<gene>
    <name evidence="2" type="ORF">ACFQ11_08730</name>
</gene>